<sequence>MQLPASASNQLEATGKSNGSVTIVVPSGTPQARGTTLLGSTANDAIVCTSDQRNKLTQVTDYIDALQASTPEVDFLDAIDLAARNLGAHSMGVLVVGNGLQTVDPLDFAVKGLLTAEPKQVASDLQSKGELPKNLKGVTVYWSGLGDVAGAQAPLTISARSNLEGIWSAIISAAGGTLSVLPEPASGAAASGLPSVTPVPVPAEATKTDWSHPIVVRDSDLLFVKNTATFSDPATAKKVLADLVPSIEQNGQTVTITGTASKDQATSNAADLVLSKQRADAVEQALVSLGVPASLLVTAGVGHEWCGFKSETDASGAYSDALAEQNRTVILTSPGVALCG</sequence>
<dbReference type="Pfam" id="PF00691">
    <property type="entry name" value="OmpA"/>
    <property type="match status" value="1"/>
</dbReference>
<evidence type="ECO:0000256" key="1">
    <source>
        <dbReference type="PROSITE-ProRule" id="PRU00473"/>
    </source>
</evidence>
<reference evidence="3 4" key="1">
    <citation type="submission" date="2019-07" db="EMBL/GenBank/DDBJ databases">
        <title>Full genome sequence of Humibacter sp. WJ7-1.</title>
        <authorList>
            <person name="Im W.-T."/>
        </authorList>
    </citation>
    <scope>NUCLEOTIDE SEQUENCE [LARGE SCALE GENOMIC DNA]</scope>
    <source>
        <strain evidence="3 4">WJ7-1</strain>
    </source>
</reference>
<feature type="domain" description="OmpA-like" evidence="2">
    <location>
        <begin position="210"/>
        <end position="336"/>
    </location>
</feature>
<dbReference type="PROSITE" id="PS51123">
    <property type="entry name" value="OMPA_2"/>
    <property type="match status" value="1"/>
</dbReference>
<evidence type="ECO:0000259" key="2">
    <source>
        <dbReference type="PROSITE" id="PS51123"/>
    </source>
</evidence>
<dbReference type="InterPro" id="IPR036737">
    <property type="entry name" value="OmpA-like_sf"/>
</dbReference>
<dbReference type="Proteomes" id="UP000320216">
    <property type="component" value="Chromosome"/>
</dbReference>
<evidence type="ECO:0000313" key="3">
    <source>
        <dbReference type="EMBL" id="QDZ16861.1"/>
    </source>
</evidence>
<keyword evidence="1" id="KW-0472">Membrane</keyword>
<dbReference type="InterPro" id="IPR006665">
    <property type="entry name" value="OmpA-like"/>
</dbReference>
<dbReference type="SUPFAM" id="SSF103088">
    <property type="entry name" value="OmpA-like"/>
    <property type="match status" value="1"/>
</dbReference>
<protein>
    <submittedName>
        <fullName evidence="3">OmpA family protein</fullName>
    </submittedName>
</protein>
<proteinExistence type="predicted"/>
<evidence type="ECO:0000313" key="4">
    <source>
        <dbReference type="Proteomes" id="UP000320216"/>
    </source>
</evidence>
<name>A0A5B8M9N4_9MICO</name>
<gene>
    <name evidence="3" type="ORF">FPZ11_12115</name>
</gene>
<dbReference type="AlphaFoldDB" id="A0A5B8M9N4"/>
<dbReference type="KEGG" id="huw:FPZ11_12115"/>
<accession>A0A5B8M9N4</accession>
<keyword evidence="4" id="KW-1185">Reference proteome</keyword>
<dbReference type="GO" id="GO:0016020">
    <property type="term" value="C:membrane"/>
    <property type="evidence" value="ECO:0007669"/>
    <property type="project" value="UniProtKB-UniRule"/>
</dbReference>
<organism evidence="3 4">
    <name type="scientific">Humibacter ginsenosidimutans</name>
    <dbReference type="NCBI Taxonomy" id="2599293"/>
    <lineage>
        <taxon>Bacteria</taxon>
        <taxon>Bacillati</taxon>
        <taxon>Actinomycetota</taxon>
        <taxon>Actinomycetes</taxon>
        <taxon>Micrococcales</taxon>
        <taxon>Microbacteriaceae</taxon>
        <taxon>Humibacter</taxon>
    </lineage>
</organism>
<dbReference type="Gene3D" id="3.30.1330.60">
    <property type="entry name" value="OmpA-like domain"/>
    <property type="match status" value="1"/>
</dbReference>
<dbReference type="EMBL" id="CP042305">
    <property type="protein sequence ID" value="QDZ16861.1"/>
    <property type="molecule type" value="Genomic_DNA"/>
</dbReference>
<dbReference type="OrthoDB" id="3254756at2"/>